<dbReference type="PANTHER" id="PTHR32196:SF21">
    <property type="entry name" value="ABC TRANSPORTER PERMEASE PROTEIN YPHD-RELATED"/>
    <property type="match status" value="1"/>
</dbReference>
<feature type="transmembrane region" description="Helical" evidence="8">
    <location>
        <begin position="85"/>
        <end position="115"/>
    </location>
</feature>
<comment type="caution">
    <text evidence="9">The sequence shown here is derived from an EMBL/GenBank/DDBJ whole genome shotgun (WGS) entry which is preliminary data.</text>
</comment>
<evidence type="ECO:0000313" key="10">
    <source>
        <dbReference type="Proteomes" id="UP000996601"/>
    </source>
</evidence>
<keyword evidence="4" id="KW-0997">Cell inner membrane</keyword>
<feature type="transmembrane region" description="Helical" evidence="8">
    <location>
        <begin position="222"/>
        <end position="243"/>
    </location>
</feature>
<evidence type="ECO:0000256" key="4">
    <source>
        <dbReference type="ARBA" id="ARBA00022519"/>
    </source>
</evidence>
<evidence type="ECO:0000256" key="5">
    <source>
        <dbReference type="ARBA" id="ARBA00022692"/>
    </source>
</evidence>
<dbReference type="EMBL" id="WHSB02000001">
    <property type="protein sequence ID" value="MCQ4628633.1"/>
    <property type="molecule type" value="Genomic_DNA"/>
</dbReference>
<evidence type="ECO:0000313" key="9">
    <source>
        <dbReference type="EMBL" id="MCQ4628633.1"/>
    </source>
</evidence>
<feature type="transmembrane region" description="Helical" evidence="8">
    <location>
        <begin position="25"/>
        <end position="42"/>
    </location>
</feature>
<proteinExistence type="predicted"/>
<feature type="transmembrane region" description="Helical" evidence="8">
    <location>
        <begin position="277"/>
        <end position="298"/>
    </location>
</feature>
<evidence type="ECO:0000256" key="1">
    <source>
        <dbReference type="ARBA" id="ARBA00004651"/>
    </source>
</evidence>
<keyword evidence="7 8" id="KW-0472">Membrane</keyword>
<dbReference type="RefSeq" id="WP_256114684.1">
    <property type="nucleotide sequence ID" value="NZ_WHSB02000001.1"/>
</dbReference>
<evidence type="ECO:0000256" key="2">
    <source>
        <dbReference type="ARBA" id="ARBA00022448"/>
    </source>
</evidence>
<feature type="transmembrane region" description="Helical" evidence="8">
    <location>
        <begin position="249"/>
        <end position="270"/>
    </location>
</feature>
<dbReference type="PANTHER" id="PTHR32196">
    <property type="entry name" value="ABC TRANSPORTER PERMEASE PROTEIN YPHD-RELATED-RELATED"/>
    <property type="match status" value="1"/>
</dbReference>
<keyword evidence="2" id="KW-0813">Transport</keyword>
<feature type="transmembrane region" description="Helical" evidence="8">
    <location>
        <begin position="54"/>
        <end position="73"/>
    </location>
</feature>
<protein>
    <submittedName>
        <fullName evidence="9">ABC transporter permease</fullName>
    </submittedName>
</protein>
<sequence>MAETRSELYQKFDLRHFLSGRANEIGLLAAILVLYAFLAVFASNFMTLPNQLNILRDAAFVGIIAWGMTLVLISGEIDISVGPHVAFAGVLLASLAQSGVPLPVAALVVVVLGALIGCFTGFLRAFFDVPSFIVTLALWLGLRGTAQVMSDAVPIVIMDFSFQRFGAGSLLGIPTPAIIMLVLFVAFSFVATRTVFGRSVYAVGGNAEAARLSAIPVARIRILVFAITGALAALTGILMASRLGSGNSGAASGLEFDIIAAVVVGGTSLFGGRGTMLGTLFGVIFIAALVNGLVLLGVDPFAQGIVRGVVILVAVMVNIISIKRMRGRM</sequence>
<organism evidence="9 10">
    <name type="scientific">Shinella lacus</name>
    <dbReference type="NCBI Taxonomy" id="2654216"/>
    <lineage>
        <taxon>Bacteria</taxon>
        <taxon>Pseudomonadati</taxon>
        <taxon>Pseudomonadota</taxon>
        <taxon>Alphaproteobacteria</taxon>
        <taxon>Hyphomicrobiales</taxon>
        <taxon>Rhizobiaceae</taxon>
        <taxon>Shinella</taxon>
    </lineage>
</organism>
<gene>
    <name evidence="9" type="ORF">GB927_001220</name>
</gene>
<feature type="transmembrane region" description="Helical" evidence="8">
    <location>
        <begin position="304"/>
        <end position="322"/>
    </location>
</feature>
<keyword evidence="3" id="KW-1003">Cell membrane</keyword>
<comment type="subcellular location">
    <subcellularLocation>
        <location evidence="1">Cell membrane</location>
        <topology evidence="1">Multi-pass membrane protein</topology>
    </subcellularLocation>
</comment>
<evidence type="ECO:0000256" key="8">
    <source>
        <dbReference type="SAM" id="Phobius"/>
    </source>
</evidence>
<reference evidence="9" key="1">
    <citation type="submission" date="2021-07" db="EMBL/GenBank/DDBJ databases">
        <title>Shinella sp. nov., a novel member of the genus Shinella from water.</title>
        <authorList>
            <person name="Deng Y."/>
        </authorList>
    </citation>
    <scope>NUCLEOTIDE SEQUENCE</scope>
    <source>
        <strain evidence="9">CPCC 100929</strain>
    </source>
</reference>
<keyword evidence="6 8" id="KW-1133">Transmembrane helix</keyword>
<dbReference type="CDD" id="cd06579">
    <property type="entry name" value="TM_PBP1_transp_AraH_like"/>
    <property type="match status" value="1"/>
</dbReference>
<dbReference type="InterPro" id="IPR001851">
    <property type="entry name" value="ABC_transp_permease"/>
</dbReference>
<keyword evidence="10" id="KW-1185">Reference proteome</keyword>
<evidence type="ECO:0000256" key="6">
    <source>
        <dbReference type="ARBA" id="ARBA00022989"/>
    </source>
</evidence>
<accession>A0ABT1R0E6</accession>
<evidence type="ECO:0000256" key="3">
    <source>
        <dbReference type="ARBA" id="ARBA00022475"/>
    </source>
</evidence>
<name>A0ABT1R0E6_9HYPH</name>
<keyword evidence="5 8" id="KW-0812">Transmembrane</keyword>
<evidence type="ECO:0000256" key="7">
    <source>
        <dbReference type="ARBA" id="ARBA00023136"/>
    </source>
</evidence>
<dbReference type="Proteomes" id="UP000996601">
    <property type="component" value="Unassembled WGS sequence"/>
</dbReference>
<dbReference type="Pfam" id="PF02653">
    <property type="entry name" value="BPD_transp_2"/>
    <property type="match status" value="1"/>
</dbReference>
<feature type="transmembrane region" description="Helical" evidence="8">
    <location>
        <begin position="162"/>
        <end position="190"/>
    </location>
</feature>